<proteinExistence type="inferred from homology"/>
<dbReference type="PANTHER" id="PTHR11078">
    <property type="entry name" value="N UTILIZATION SUBSTANCE PROTEIN B-RELATED"/>
    <property type="match status" value="1"/>
</dbReference>
<dbReference type="Pfam" id="PF01029">
    <property type="entry name" value="NusB"/>
    <property type="match status" value="1"/>
</dbReference>
<dbReference type="AlphaFoldDB" id="E1QJJ6"/>
<sequence length="142" mass="15972">MGDRSLSRELALKVLYQMEHGDQDAEAALTVFAENFAAPEKLFAYTRQLVLGVEQNRRRIDEMLNRVSRKWRVERMSWVDRNILRLACYEIYLAPQPVPPKAAISEALDLSKRYAEDCSCSFINGVLDSLINAKPAAGAPAG</sequence>
<dbReference type="HAMAP" id="MF_00073">
    <property type="entry name" value="NusB"/>
    <property type="match status" value="1"/>
</dbReference>
<gene>
    <name evidence="6" type="primary">nusB</name>
    <name evidence="8" type="ordered locus">Deba_2377</name>
</gene>
<keyword evidence="3 6" id="KW-0694">RNA-binding</keyword>
<dbReference type="InterPro" id="IPR006027">
    <property type="entry name" value="NusB_RsmB_TIM44"/>
</dbReference>
<evidence type="ECO:0000256" key="1">
    <source>
        <dbReference type="ARBA" id="ARBA00005952"/>
    </source>
</evidence>
<dbReference type="KEGG" id="dbr:Deba_2377"/>
<evidence type="ECO:0000256" key="2">
    <source>
        <dbReference type="ARBA" id="ARBA00022814"/>
    </source>
</evidence>
<dbReference type="OrthoDB" id="9797817at2"/>
<protein>
    <recommendedName>
        <fullName evidence="6">Transcription antitermination protein NusB</fullName>
    </recommendedName>
    <alternativeName>
        <fullName evidence="6">Antitermination factor NusB</fullName>
    </alternativeName>
</protein>
<dbReference type="GO" id="GO:0003723">
    <property type="term" value="F:RNA binding"/>
    <property type="evidence" value="ECO:0007669"/>
    <property type="project" value="UniProtKB-UniRule"/>
</dbReference>
<reference evidence="8 9" key="1">
    <citation type="journal article" date="2010" name="Stand. Genomic Sci.">
        <title>Complete genome sequence of Desulfarculus baarsii type strain (2st14).</title>
        <authorList>
            <person name="Sun H."/>
            <person name="Spring S."/>
            <person name="Lapidus A."/>
            <person name="Davenport K."/>
            <person name="Del Rio T.G."/>
            <person name="Tice H."/>
            <person name="Nolan M."/>
            <person name="Copeland A."/>
            <person name="Cheng J.F."/>
            <person name="Lucas S."/>
            <person name="Tapia R."/>
            <person name="Goodwin L."/>
            <person name="Pitluck S."/>
            <person name="Ivanova N."/>
            <person name="Pagani I."/>
            <person name="Mavromatis K."/>
            <person name="Ovchinnikova G."/>
            <person name="Pati A."/>
            <person name="Chen A."/>
            <person name="Palaniappan K."/>
            <person name="Hauser L."/>
            <person name="Chang Y.J."/>
            <person name="Jeffries C.D."/>
            <person name="Detter J.C."/>
            <person name="Han C."/>
            <person name="Rohde M."/>
            <person name="Brambilla E."/>
            <person name="Goker M."/>
            <person name="Woyke T."/>
            <person name="Bristow J."/>
            <person name="Eisen J.A."/>
            <person name="Markowitz V."/>
            <person name="Hugenholtz P."/>
            <person name="Kyrpides N.C."/>
            <person name="Klenk H.P."/>
            <person name="Land M."/>
        </authorList>
    </citation>
    <scope>NUCLEOTIDE SEQUENCE [LARGE SCALE GENOMIC DNA]</scope>
    <source>
        <strain evidence="9">ATCC 33931 / DSM 2075 / LMG 7858 / VKM B-1802 / 2st14</strain>
    </source>
</reference>
<dbReference type="SUPFAM" id="SSF48013">
    <property type="entry name" value="NusB-like"/>
    <property type="match status" value="1"/>
</dbReference>
<dbReference type="Gene3D" id="1.10.940.10">
    <property type="entry name" value="NusB-like"/>
    <property type="match status" value="1"/>
</dbReference>
<dbReference type="InterPro" id="IPR035926">
    <property type="entry name" value="NusB-like_sf"/>
</dbReference>
<keyword evidence="5 6" id="KW-0804">Transcription</keyword>
<evidence type="ECO:0000313" key="8">
    <source>
        <dbReference type="EMBL" id="ADK85739.1"/>
    </source>
</evidence>
<dbReference type="HOGENOM" id="CLU_087843_3_3_7"/>
<dbReference type="EMBL" id="CP002085">
    <property type="protein sequence ID" value="ADK85739.1"/>
    <property type="molecule type" value="Genomic_DNA"/>
</dbReference>
<dbReference type="Proteomes" id="UP000009047">
    <property type="component" value="Chromosome"/>
</dbReference>
<dbReference type="eggNOG" id="COG0781">
    <property type="taxonomic scope" value="Bacteria"/>
</dbReference>
<keyword evidence="9" id="KW-1185">Reference proteome</keyword>
<dbReference type="NCBIfam" id="TIGR01951">
    <property type="entry name" value="nusB"/>
    <property type="match status" value="1"/>
</dbReference>
<dbReference type="GO" id="GO:0005829">
    <property type="term" value="C:cytosol"/>
    <property type="evidence" value="ECO:0007669"/>
    <property type="project" value="TreeGrafter"/>
</dbReference>
<comment type="similarity">
    <text evidence="1 6">Belongs to the NusB family.</text>
</comment>
<dbReference type="InterPro" id="IPR011605">
    <property type="entry name" value="NusB_fam"/>
</dbReference>
<evidence type="ECO:0000313" key="9">
    <source>
        <dbReference type="Proteomes" id="UP000009047"/>
    </source>
</evidence>
<keyword evidence="4 6" id="KW-0805">Transcription regulation</keyword>
<dbReference type="GO" id="GO:0006353">
    <property type="term" value="P:DNA-templated transcription termination"/>
    <property type="evidence" value="ECO:0007669"/>
    <property type="project" value="UniProtKB-UniRule"/>
</dbReference>
<evidence type="ECO:0000256" key="6">
    <source>
        <dbReference type="HAMAP-Rule" id="MF_00073"/>
    </source>
</evidence>
<comment type="function">
    <text evidence="6">Involved in transcription antitermination. Required for transcription of ribosomal RNA (rRNA) genes. Binds specifically to the boxA antiterminator sequence of the ribosomal RNA (rrn) operons.</text>
</comment>
<name>E1QJJ6_DESB2</name>
<accession>E1QJJ6</accession>
<keyword evidence="2 6" id="KW-0889">Transcription antitermination</keyword>
<evidence type="ECO:0000259" key="7">
    <source>
        <dbReference type="Pfam" id="PF01029"/>
    </source>
</evidence>
<dbReference type="PANTHER" id="PTHR11078:SF3">
    <property type="entry name" value="ANTITERMINATION NUSB DOMAIN-CONTAINING PROTEIN"/>
    <property type="match status" value="1"/>
</dbReference>
<evidence type="ECO:0000256" key="5">
    <source>
        <dbReference type="ARBA" id="ARBA00023163"/>
    </source>
</evidence>
<feature type="domain" description="NusB/RsmB/TIM44" evidence="7">
    <location>
        <begin position="7"/>
        <end position="131"/>
    </location>
</feature>
<evidence type="ECO:0000256" key="3">
    <source>
        <dbReference type="ARBA" id="ARBA00022884"/>
    </source>
</evidence>
<dbReference type="STRING" id="644282.Deba_2377"/>
<organism evidence="8 9">
    <name type="scientific">Desulfarculus baarsii (strain ATCC 33931 / DSM 2075 / LMG 7858 / VKM B-1802 / 2st14)</name>
    <dbReference type="NCBI Taxonomy" id="644282"/>
    <lineage>
        <taxon>Bacteria</taxon>
        <taxon>Pseudomonadati</taxon>
        <taxon>Thermodesulfobacteriota</taxon>
        <taxon>Desulfarculia</taxon>
        <taxon>Desulfarculales</taxon>
        <taxon>Desulfarculaceae</taxon>
        <taxon>Desulfarculus</taxon>
    </lineage>
</organism>
<dbReference type="GO" id="GO:0031564">
    <property type="term" value="P:transcription antitermination"/>
    <property type="evidence" value="ECO:0007669"/>
    <property type="project" value="UniProtKB-KW"/>
</dbReference>
<evidence type="ECO:0000256" key="4">
    <source>
        <dbReference type="ARBA" id="ARBA00023015"/>
    </source>
</evidence>
<dbReference type="RefSeq" id="WP_013259178.1">
    <property type="nucleotide sequence ID" value="NC_014365.1"/>
</dbReference>